<keyword evidence="1" id="KW-0812">Transmembrane</keyword>
<dbReference type="RefSeq" id="WP_212774561.1">
    <property type="nucleotide sequence ID" value="NZ_AP024601.1"/>
</dbReference>
<reference evidence="2" key="1">
    <citation type="journal article" date="2013" name="Int. J. Syst. Evol. Microbiol.">
        <title>Polycladomyces abyssicola gen. nov., sp. nov., a thermophilic filamentous bacterium isolated from hemipelagic sediment.</title>
        <authorList>
            <person name="Tsubouchi T."/>
            <person name="Shimane Y."/>
            <person name="Mori K."/>
            <person name="Usui K."/>
            <person name="Hiraki T."/>
            <person name="Tame A."/>
            <person name="Uematsu K."/>
            <person name="Maruyama T."/>
            <person name="Hatada Y."/>
        </authorList>
    </citation>
    <scope>NUCLEOTIDE SEQUENCE</scope>
    <source>
        <strain evidence="2">JIR-001</strain>
    </source>
</reference>
<gene>
    <name evidence="2" type="ORF">JIR001_10910</name>
</gene>
<evidence type="ECO:0000313" key="2">
    <source>
        <dbReference type="EMBL" id="BCU81308.1"/>
    </source>
</evidence>
<dbReference type="Proteomes" id="UP000677436">
    <property type="component" value="Chromosome"/>
</dbReference>
<evidence type="ECO:0000313" key="3">
    <source>
        <dbReference type="Proteomes" id="UP000677436"/>
    </source>
</evidence>
<dbReference type="AlphaFoldDB" id="A0A8D5UFJ0"/>
<keyword evidence="3" id="KW-1185">Reference proteome</keyword>
<evidence type="ECO:0000256" key="1">
    <source>
        <dbReference type="SAM" id="Phobius"/>
    </source>
</evidence>
<proteinExistence type="predicted"/>
<reference evidence="2" key="2">
    <citation type="journal article" date="2021" name="Microbiol. Resour. Announc.">
        <title>Complete Genome Sequence of Polycladomyces abyssicola JIR-001T, Isolated from Hemipelagic Sediment in Deep Seawater.</title>
        <authorList>
            <person name="Tsubouchi T."/>
            <person name="Kaneko Y."/>
        </authorList>
    </citation>
    <scope>NUCLEOTIDE SEQUENCE</scope>
    <source>
        <strain evidence="2">JIR-001</strain>
    </source>
</reference>
<name>A0A8D5UFJ0_9BACL</name>
<sequence>MIAKLKKSVPLSDSFLLPIAFVIGKFTDHIVPGLSWYFSLLIVVCAVLLIDGLLRLVRLDRIKVSYWVSLCILILGCIAGEFIT</sequence>
<keyword evidence="1" id="KW-0472">Membrane</keyword>
<feature type="transmembrane region" description="Helical" evidence="1">
    <location>
        <begin position="64"/>
        <end position="83"/>
    </location>
</feature>
<keyword evidence="1" id="KW-1133">Transmembrane helix</keyword>
<protein>
    <submittedName>
        <fullName evidence="2">Uncharacterized protein</fullName>
    </submittedName>
</protein>
<accession>A0A8D5UFJ0</accession>
<feature type="transmembrane region" description="Helical" evidence="1">
    <location>
        <begin position="36"/>
        <end position="57"/>
    </location>
</feature>
<organism evidence="2 3">
    <name type="scientific">Polycladomyces abyssicola</name>
    <dbReference type="NCBI Taxonomy" id="1125966"/>
    <lineage>
        <taxon>Bacteria</taxon>
        <taxon>Bacillati</taxon>
        <taxon>Bacillota</taxon>
        <taxon>Bacilli</taxon>
        <taxon>Bacillales</taxon>
        <taxon>Thermoactinomycetaceae</taxon>
        <taxon>Polycladomyces</taxon>
    </lineage>
</organism>
<dbReference type="EMBL" id="AP024601">
    <property type="protein sequence ID" value="BCU81308.1"/>
    <property type="molecule type" value="Genomic_DNA"/>
</dbReference>
<dbReference type="KEGG" id="pabs:JIR001_10910"/>